<protein>
    <submittedName>
        <fullName evidence="1">Uncharacterized protein</fullName>
    </submittedName>
</protein>
<organism evidence="1">
    <name type="scientific">Lepeophtheirus salmonis</name>
    <name type="common">Salmon louse</name>
    <name type="synonym">Caligus salmonis</name>
    <dbReference type="NCBI Taxonomy" id="72036"/>
    <lineage>
        <taxon>Eukaryota</taxon>
        <taxon>Metazoa</taxon>
        <taxon>Ecdysozoa</taxon>
        <taxon>Arthropoda</taxon>
        <taxon>Crustacea</taxon>
        <taxon>Multicrustacea</taxon>
        <taxon>Hexanauplia</taxon>
        <taxon>Copepoda</taxon>
        <taxon>Siphonostomatoida</taxon>
        <taxon>Caligidae</taxon>
        <taxon>Lepeophtheirus</taxon>
    </lineage>
</organism>
<reference evidence="1" key="1">
    <citation type="submission" date="2014-05" db="EMBL/GenBank/DDBJ databases">
        <authorList>
            <person name="Chronopoulou M."/>
        </authorList>
    </citation>
    <scope>NUCLEOTIDE SEQUENCE</scope>
    <source>
        <tissue evidence="1">Whole organism</tissue>
    </source>
</reference>
<name>A0A0K2VAQ4_LEPSM</name>
<dbReference type="EMBL" id="HACA01029901">
    <property type="protein sequence ID" value="CDW47262.1"/>
    <property type="molecule type" value="Transcribed_RNA"/>
</dbReference>
<dbReference type="AlphaFoldDB" id="A0A0K2VAQ4"/>
<feature type="non-terminal residue" evidence="1">
    <location>
        <position position="1"/>
    </location>
</feature>
<accession>A0A0K2VAQ4</accession>
<evidence type="ECO:0000313" key="1">
    <source>
        <dbReference type="EMBL" id="CDW47262.1"/>
    </source>
</evidence>
<sequence>RRSHGGRKISPLKAHDINNNVVIILVAVNKVVEEVWVIRHVAQFQASTSSFVHDVEVIAFSLNILHAIIS</sequence>
<proteinExistence type="predicted"/>